<name>A0A517D8T9_LIMRT</name>
<evidence type="ECO:0000313" key="2">
    <source>
        <dbReference type="Proteomes" id="UP000316394"/>
    </source>
</evidence>
<dbReference type="Proteomes" id="UP000316394">
    <property type="component" value="Plasmid unnamed"/>
</dbReference>
<keyword evidence="1" id="KW-0614">Plasmid</keyword>
<dbReference type="EMBL" id="CP041677">
    <property type="protein sequence ID" value="QDR73667.1"/>
    <property type="molecule type" value="Genomic_DNA"/>
</dbReference>
<sequence>MEMTIKYELNQNYAALIYQQLATIYREHKIENQVAPLVCLKETTQHSKYTLELVVSVMDKKDGSILTASLSLYHTNYLPERTKTLVSQYAQHLLPLSTFMIGLAKTFKALKVKYVSIKDSLPDQTPHFSTLTLEVGE</sequence>
<evidence type="ECO:0000313" key="1">
    <source>
        <dbReference type="EMBL" id="QDR73667.1"/>
    </source>
</evidence>
<dbReference type="AlphaFoldDB" id="A0A517D8T9"/>
<geneLocation type="plasmid" evidence="1 2">
    <name>unnamed</name>
</geneLocation>
<accession>A0A517D8T9</accession>
<reference evidence="1 2" key="1">
    <citation type="submission" date="2019-07" db="EMBL/GenBank/DDBJ databases">
        <title>Gastrointestinal microbiota of Peromyscus leucopus, the white-footed mouse.</title>
        <authorList>
            <person name="Milovic A."/>
            <person name="Bassam K."/>
            <person name="Barbour A.G."/>
        </authorList>
    </citation>
    <scope>NUCLEOTIDE SEQUENCE [LARGE SCALE GENOMIC DNA]</scope>
    <source>
        <strain evidence="1 2">LL7</strain>
        <plasmid evidence="1 2">unnamed</plasmid>
    </source>
</reference>
<protein>
    <submittedName>
        <fullName evidence="1">Uncharacterized protein</fullName>
    </submittedName>
</protein>
<proteinExistence type="predicted"/>
<gene>
    <name evidence="1" type="ORF">FOD75_11280</name>
</gene>
<dbReference type="RefSeq" id="WP_144228019.1">
    <property type="nucleotide sequence ID" value="NZ_CP041677.1"/>
</dbReference>
<organism evidence="1 2">
    <name type="scientific">Limosilactobacillus reuteri</name>
    <name type="common">Lactobacillus reuteri</name>
    <dbReference type="NCBI Taxonomy" id="1598"/>
    <lineage>
        <taxon>Bacteria</taxon>
        <taxon>Bacillati</taxon>
        <taxon>Bacillota</taxon>
        <taxon>Bacilli</taxon>
        <taxon>Lactobacillales</taxon>
        <taxon>Lactobacillaceae</taxon>
        <taxon>Limosilactobacillus</taxon>
    </lineage>
</organism>